<dbReference type="InterPro" id="IPR023213">
    <property type="entry name" value="CAT-like_dom_sf"/>
</dbReference>
<accession>A0A2P5HH32</accession>
<organism evidence="2 3">
    <name type="scientific">Diaporthe helianthi</name>
    <dbReference type="NCBI Taxonomy" id="158607"/>
    <lineage>
        <taxon>Eukaryota</taxon>
        <taxon>Fungi</taxon>
        <taxon>Dikarya</taxon>
        <taxon>Ascomycota</taxon>
        <taxon>Pezizomycotina</taxon>
        <taxon>Sordariomycetes</taxon>
        <taxon>Sordariomycetidae</taxon>
        <taxon>Diaporthales</taxon>
        <taxon>Diaporthaceae</taxon>
        <taxon>Diaporthe</taxon>
    </lineage>
</organism>
<dbReference type="AlphaFoldDB" id="A0A2P5HH32"/>
<dbReference type="EMBL" id="MAVT02002170">
    <property type="protein sequence ID" value="POS69557.1"/>
    <property type="molecule type" value="Genomic_DNA"/>
</dbReference>
<gene>
    <name evidence="2" type="ORF">DHEL01_v212048</name>
</gene>
<protein>
    <recommendedName>
        <fullName evidence="1">Condensation domain-containing protein</fullName>
    </recommendedName>
</protein>
<dbReference type="InParanoid" id="A0A2P5HH32"/>
<evidence type="ECO:0000313" key="2">
    <source>
        <dbReference type="EMBL" id="POS69557.1"/>
    </source>
</evidence>
<sequence>MEEEELHEYLDNKTEEKGIIDIADVEKICPCAPTQEGIQLSKMCASAPDYNVLATISIHPVRDNDAVNLRLILRSWQQVVDRHHILGTTLVESVEYGCFSDQIILSQWTADSRQAESLKDSPEVLKFLEHKPAHRLTLARGGKGSVFCRLEIDHTFTDGISVAIIMCDLASANVDDLPSTPPPRYSEYIAFLQDGGGDAHLRYWTQLLSGARPCLFLTAETPLGSDENYIPQRAVPAPKI</sequence>
<dbReference type="SUPFAM" id="SSF52777">
    <property type="entry name" value="CoA-dependent acyltransferases"/>
    <property type="match status" value="1"/>
</dbReference>
<dbReference type="Pfam" id="PF00668">
    <property type="entry name" value="Condensation"/>
    <property type="match status" value="1"/>
</dbReference>
<dbReference type="InterPro" id="IPR001242">
    <property type="entry name" value="Condensation_dom"/>
</dbReference>
<dbReference type="PANTHER" id="PTHR45527:SF15">
    <property type="entry name" value="NONRIBOSOMAL PEPTIDE SYNTHETASE EASA-RELATED"/>
    <property type="match status" value="1"/>
</dbReference>
<dbReference type="GO" id="GO:0031177">
    <property type="term" value="F:phosphopantetheine binding"/>
    <property type="evidence" value="ECO:0007669"/>
    <property type="project" value="TreeGrafter"/>
</dbReference>
<evidence type="ECO:0000313" key="3">
    <source>
        <dbReference type="Proteomes" id="UP000094444"/>
    </source>
</evidence>
<dbReference type="Proteomes" id="UP000094444">
    <property type="component" value="Unassembled WGS sequence"/>
</dbReference>
<proteinExistence type="predicted"/>
<name>A0A2P5HH32_DIAHE</name>
<evidence type="ECO:0000259" key="1">
    <source>
        <dbReference type="Pfam" id="PF00668"/>
    </source>
</evidence>
<dbReference type="GO" id="GO:0016874">
    <property type="term" value="F:ligase activity"/>
    <property type="evidence" value="ECO:0007669"/>
    <property type="project" value="UniProtKB-KW"/>
</dbReference>
<dbReference type="Gene3D" id="3.30.559.10">
    <property type="entry name" value="Chloramphenicol acetyltransferase-like domain"/>
    <property type="match status" value="1"/>
</dbReference>
<dbReference type="STRING" id="158607.A0A2P5HH32"/>
<keyword evidence="3" id="KW-1185">Reference proteome</keyword>
<dbReference type="GO" id="GO:0005737">
    <property type="term" value="C:cytoplasm"/>
    <property type="evidence" value="ECO:0007669"/>
    <property type="project" value="TreeGrafter"/>
</dbReference>
<comment type="caution">
    <text evidence="2">The sequence shown here is derived from an EMBL/GenBank/DDBJ whole genome shotgun (WGS) entry which is preliminary data.</text>
</comment>
<reference evidence="2" key="1">
    <citation type="submission" date="2017-09" db="EMBL/GenBank/DDBJ databases">
        <title>Polyketide synthases of a Diaporthe helianthi virulent isolate.</title>
        <authorList>
            <person name="Baroncelli R."/>
        </authorList>
    </citation>
    <scope>NUCLEOTIDE SEQUENCE [LARGE SCALE GENOMIC DNA]</scope>
    <source>
        <strain evidence="2">7/96</strain>
    </source>
</reference>
<dbReference type="Gene3D" id="3.30.559.30">
    <property type="entry name" value="Nonribosomal peptide synthetase, condensation domain"/>
    <property type="match status" value="1"/>
</dbReference>
<dbReference type="PANTHER" id="PTHR45527">
    <property type="entry name" value="NONRIBOSOMAL PEPTIDE SYNTHETASE"/>
    <property type="match status" value="1"/>
</dbReference>
<feature type="domain" description="Condensation" evidence="1">
    <location>
        <begin position="26"/>
        <end position="220"/>
    </location>
</feature>
<dbReference type="OrthoDB" id="5188367at2759"/>
<dbReference type="GO" id="GO:0043041">
    <property type="term" value="P:amino acid activation for nonribosomal peptide biosynthetic process"/>
    <property type="evidence" value="ECO:0007669"/>
    <property type="project" value="TreeGrafter"/>
</dbReference>
<dbReference type="GO" id="GO:0044550">
    <property type="term" value="P:secondary metabolite biosynthetic process"/>
    <property type="evidence" value="ECO:0007669"/>
    <property type="project" value="TreeGrafter"/>
</dbReference>